<proteinExistence type="predicted"/>
<evidence type="ECO:0008006" key="4">
    <source>
        <dbReference type="Google" id="ProtNLM"/>
    </source>
</evidence>
<evidence type="ECO:0000313" key="3">
    <source>
        <dbReference type="Proteomes" id="UP000038010"/>
    </source>
</evidence>
<dbReference type="OrthoDB" id="2316594at2759"/>
<protein>
    <recommendedName>
        <fullName evidence="4">AAA+ ATPase domain-containing protein</fullName>
    </recommendedName>
</protein>
<dbReference type="Proteomes" id="UP000038010">
    <property type="component" value="Unassembled WGS sequence"/>
</dbReference>
<dbReference type="InterPro" id="IPR027417">
    <property type="entry name" value="P-loop_NTPase"/>
</dbReference>
<accession>A0A0N0NLJ6</accession>
<dbReference type="EMBL" id="LFJN01000016">
    <property type="protein sequence ID" value="KPI39109.1"/>
    <property type="molecule type" value="Genomic_DNA"/>
</dbReference>
<dbReference type="GeneID" id="28736745"/>
<dbReference type="STRING" id="1664694.A0A0N0NLJ6"/>
<dbReference type="RefSeq" id="XP_017999072.1">
    <property type="nucleotide sequence ID" value="XM_018144866.1"/>
</dbReference>
<gene>
    <name evidence="2" type="ORF">AB675_4707</name>
</gene>
<sequence length="551" mass="61086">MASLSQQPKPADDELERHLALVGRSNSSPQGVLQDTKKRQLYSLTTAPLISRKVKQHVATSLARKGDQDLPFDMYGLLGLRTATYDKDRDIASQNPISPLDYPSGQIQTPMQDDPIADNLLYSNTSAPWSAFICGQQGAGKSYTMSCLLENALLQGHALGRNDNPLTGLVFHYDKHAAYESTQICEAAFLCTKGVKVEVLVSPTNFAAMKKEYHNSERFGVSKKELPKVRPLLFDDAMLSVDYMLNLMNQGDSDKLPLYMATVVDVVREMKMLGQTFTVASFKTRMTQRGMKPDQKAMFDQRMALLETFMWSSAKAVIRSLANGERGLKSTPGQLTIVDLSCSTIGEADVCTFYEMCLSMFLANREKTSSLLVGIDEAHKFLTETPEAKHLTEELVRLIRQLRHLKSRVLIATQEPTLAPELMDLCDVSIIHRFRSPAWFSAIKDHLAGLVWSGSVGGSGNGKEVFERIEDSDGSNPFYSASEEGDGGADLDDEDDTLAESMAELGLDDEQRLQKQVNALSKVQPLNTKYIKVQIRQRLTTDGGKSQMASR</sequence>
<organism evidence="2 3">
    <name type="scientific">Cyphellophora attinorum</name>
    <dbReference type="NCBI Taxonomy" id="1664694"/>
    <lineage>
        <taxon>Eukaryota</taxon>
        <taxon>Fungi</taxon>
        <taxon>Dikarya</taxon>
        <taxon>Ascomycota</taxon>
        <taxon>Pezizomycotina</taxon>
        <taxon>Eurotiomycetes</taxon>
        <taxon>Chaetothyriomycetidae</taxon>
        <taxon>Chaetothyriales</taxon>
        <taxon>Cyphellophoraceae</taxon>
        <taxon>Cyphellophora</taxon>
    </lineage>
</organism>
<reference evidence="2 3" key="1">
    <citation type="submission" date="2015-06" db="EMBL/GenBank/DDBJ databases">
        <title>Draft genome of the ant-associated black yeast Phialophora attae CBS 131958.</title>
        <authorList>
            <person name="Moreno L.F."/>
            <person name="Stielow B.J."/>
            <person name="de Hoog S."/>
            <person name="Vicente V.A."/>
            <person name="Weiss V.A."/>
            <person name="de Vries M."/>
            <person name="Cruz L.M."/>
            <person name="Souza E.M."/>
        </authorList>
    </citation>
    <scope>NUCLEOTIDE SEQUENCE [LARGE SCALE GENOMIC DNA]</scope>
    <source>
        <strain evidence="2 3">CBS 131958</strain>
    </source>
</reference>
<evidence type="ECO:0000313" key="2">
    <source>
        <dbReference type="EMBL" id="KPI39109.1"/>
    </source>
</evidence>
<name>A0A0N0NLJ6_9EURO</name>
<dbReference type="Gene3D" id="3.40.50.300">
    <property type="entry name" value="P-loop containing nucleotide triphosphate hydrolases"/>
    <property type="match status" value="1"/>
</dbReference>
<dbReference type="AlphaFoldDB" id="A0A0N0NLJ6"/>
<dbReference type="SUPFAM" id="SSF52540">
    <property type="entry name" value="P-loop containing nucleoside triphosphate hydrolases"/>
    <property type="match status" value="1"/>
</dbReference>
<keyword evidence="3" id="KW-1185">Reference proteome</keyword>
<comment type="caution">
    <text evidence="2">The sequence shown here is derived from an EMBL/GenBank/DDBJ whole genome shotgun (WGS) entry which is preliminary data.</text>
</comment>
<feature type="region of interest" description="Disordered" evidence="1">
    <location>
        <begin position="471"/>
        <end position="491"/>
    </location>
</feature>
<dbReference type="VEuPathDB" id="FungiDB:AB675_4707"/>
<evidence type="ECO:0000256" key="1">
    <source>
        <dbReference type="SAM" id="MobiDB-lite"/>
    </source>
</evidence>